<evidence type="ECO:0000256" key="8">
    <source>
        <dbReference type="ARBA" id="ARBA00022982"/>
    </source>
</evidence>
<evidence type="ECO:0000256" key="6">
    <source>
        <dbReference type="ARBA" id="ARBA00022475"/>
    </source>
</evidence>
<dbReference type="NCBIfam" id="TIGR02842">
    <property type="entry name" value="CyoC"/>
    <property type="match status" value="1"/>
</dbReference>
<dbReference type="GO" id="GO:0005886">
    <property type="term" value="C:plasma membrane"/>
    <property type="evidence" value="ECO:0007669"/>
    <property type="project" value="UniProtKB-SubCell"/>
</dbReference>
<dbReference type="PROSITE" id="PS50253">
    <property type="entry name" value="COX3"/>
    <property type="match status" value="1"/>
</dbReference>
<comment type="function">
    <text evidence="12">Cytochrome bo(3) ubiquinol terminal oxidase is the component of the aerobic respiratory chain of E.coli that predominates when cells are grown at high aeration. Has proton pump activity across the membrane in addition to electron transfer, pumping 2 protons/electron.</text>
</comment>
<comment type="similarity">
    <text evidence="2 17">Belongs to the cytochrome c oxidase subunit 3 family.</text>
</comment>
<comment type="subunit">
    <text evidence="3">Heterooctamer of two A chains, two B chains, two C chains and two D chains.</text>
</comment>
<organism evidence="20 21">
    <name type="scientific">Legionella waltersii</name>
    <dbReference type="NCBI Taxonomy" id="66969"/>
    <lineage>
        <taxon>Bacteria</taxon>
        <taxon>Pseudomonadati</taxon>
        <taxon>Pseudomonadota</taxon>
        <taxon>Gammaproteobacteria</taxon>
        <taxon>Legionellales</taxon>
        <taxon>Legionellaceae</taxon>
        <taxon>Legionella</taxon>
    </lineage>
</organism>
<dbReference type="InterPro" id="IPR013833">
    <property type="entry name" value="Cyt_c_oxidase_su3_a-hlx"/>
</dbReference>
<dbReference type="AlphaFoldDB" id="A0A0W1ABP9"/>
<dbReference type="GO" id="GO:0004129">
    <property type="term" value="F:cytochrome-c oxidase activity"/>
    <property type="evidence" value="ECO:0007669"/>
    <property type="project" value="InterPro"/>
</dbReference>
<dbReference type="InterPro" id="IPR035973">
    <property type="entry name" value="Cyt_c_oxidase_su3-like_sf"/>
</dbReference>
<dbReference type="CDD" id="cd02863">
    <property type="entry name" value="Ubiquinol_oxidase_III"/>
    <property type="match status" value="1"/>
</dbReference>
<dbReference type="GO" id="GO:0009486">
    <property type="term" value="F:cytochrome bo3 ubiquinol oxidase activity"/>
    <property type="evidence" value="ECO:0007669"/>
    <property type="project" value="InterPro"/>
</dbReference>
<evidence type="ECO:0000256" key="15">
    <source>
        <dbReference type="ARBA" id="ARBA00032189"/>
    </source>
</evidence>
<dbReference type="Proteomes" id="UP000054729">
    <property type="component" value="Unassembled WGS sequence"/>
</dbReference>
<keyword evidence="6" id="KW-1003">Cell membrane</keyword>
<name>A0A0W1ABP9_9GAMM</name>
<evidence type="ECO:0000256" key="4">
    <source>
        <dbReference type="ARBA" id="ARBA00014687"/>
    </source>
</evidence>
<evidence type="ECO:0000256" key="17">
    <source>
        <dbReference type="RuleBase" id="RU003376"/>
    </source>
</evidence>
<feature type="transmembrane region" description="Helical" evidence="18">
    <location>
        <begin position="92"/>
        <end position="109"/>
    </location>
</feature>
<keyword evidence="21" id="KW-1185">Reference proteome</keyword>
<sequence>MHNEAIHTDIHHHDSDSTDVFGFWMYILTDCILFGCLFATFLVLNNPGYPGPALKNYVNLHDVLIETFLLLISNFTFCLAILNVYQDKQHKVQLWLGITFLLGAGFISMEVSEFIHMANEGFRWDVSGAISSFFTLVGTHGLHVGFGLLWILIMIVQLPLIQLNHVKRRRMTYLGLFWNFLDIVWIFVFTIVYLMGAT</sequence>
<evidence type="ECO:0000313" key="20">
    <source>
        <dbReference type="EMBL" id="KTD78773.1"/>
    </source>
</evidence>
<dbReference type="EMBL" id="LNZB01000038">
    <property type="protein sequence ID" value="KTD78773.1"/>
    <property type="molecule type" value="Genomic_DNA"/>
</dbReference>
<evidence type="ECO:0000256" key="3">
    <source>
        <dbReference type="ARBA" id="ARBA00011700"/>
    </source>
</evidence>
<dbReference type="PANTHER" id="PTHR11403">
    <property type="entry name" value="CYTOCHROME C OXIDASE SUBUNIT III"/>
    <property type="match status" value="1"/>
</dbReference>
<evidence type="ECO:0000256" key="16">
    <source>
        <dbReference type="ARBA" id="ARBA00032717"/>
    </source>
</evidence>
<dbReference type="Pfam" id="PF00510">
    <property type="entry name" value="COX3"/>
    <property type="match status" value="1"/>
</dbReference>
<dbReference type="STRING" id="66969.Lwal_1543"/>
<evidence type="ECO:0000256" key="9">
    <source>
        <dbReference type="ARBA" id="ARBA00022989"/>
    </source>
</evidence>
<dbReference type="FunFam" id="1.20.120.80:FF:000001">
    <property type="entry name" value="Cytochrome (Ubi)quinol oxidase subunit III"/>
    <property type="match status" value="1"/>
</dbReference>
<dbReference type="InterPro" id="IPR024791">
    <property type="entry name" value="Cyt_c/ubiquinol_Oxase_su3"/>
</dbReference>
<comment type="subcellular location">
    <subcellularLocation>
        <location evidence="1 17">Cell membrane</location>
        <topology evidence="1 17">Multi-pass membrane protein</topology>
    </subcellularLocation>
</comment>
<feature type="transmembrane region" description="Helical" evidence="18">
    <location>
        <begin position="129"/>
        <end position="155"/>
    </location>
</feature>
<keyword evidence="7 17" id="KW-0812">Transmembrane</keyword>
<dbReference type="OrthoDB" id="9810850at2"/>
<dbReference type="SUPFAM" id="SSF81452">
    <property type="entry name" value="Cytochrome c oxidase subunit III-like"/>
    <property type="match status" value="1"/>
</dbReference>
<dbReference type="RefSeq" id="WP_058480245.1">
    <property type="nucleotide sequence ID" value="NZ_CAAAIQ010000015.1"/>
</dbReference>
<feature type="transmembrane region" description="Helical" evidence="18">
    <location>
        <begin position="21"/>
        <end position="44"/>
    </location>
</feature>
<evidence type="ECO:0000256" key="10">
    <source>
        <dbReference type="ARBA" id="ARBA00023002"/>
    </source>
</evidence>
<accession>A0A0W1ABP9</accession>
<dbReference type="GO" id="GO:0019646">
    <property type="term" value="P:aerobic electron transport chain"/>
    <property type="evidence" value="ECO:0007669"/>
    <property type="project" value="InterPro"/>
</dbReference>
<keyword evidence="10" id="KW-0560">Oxidoreductase</keyword>
<evidence type="ECO:0000259" key="19">
    <source>
        <dbReference type="PROSITE" id="PS50253"/>
    </source>
</evidence>
<keyword evidence="11 18" id="KW-0472">Membrane</keyword>
<reference evidence="20 21" key="1">
    <citation type="submission" date="2015-11" db="EMBL/GenBank/DDBJ databases">
        <title>Genomic analysis of 38 Legionella species identifies large and diverse effector repertoires.</title>
        <authorList>
            <person name="Burstein D."/>
            <person name="Amaro F."/>
            <person name="Zusman T."/>
            <person name="Lifshitz Z."/>
            <person name="Cohen O."/>
            <person name="Gilbert J.A."/>
            <person name="Pupko T."/>
            <person name="Shuman H.A."/>
            <person name="Segal G."/>
        </authorList>
    </citation>
    <scope>NUCLEOTIDE SEQUENCE [LARGE SCALE GENOMIC DNA]</scope>
    <source>
        <strain evidence="20 21">ATCC 51914</strain>
    </source>
</reference>
<dbReference type="InterPro" id="IPR033946">
    <property type="entry name" value="Ubiquinol_oxase_su3_dom"/>
</dbReference>
<evidence type="ECO:0000313" key="21">
    <source>
        <dbReference type="Proteomes" id="UP000054729"/>
    </source>
</evidence>
<dbReference type="InterPro" id="IPR014206">
    <property type="entry name" value="Cyt_c_ubiqinol_oxidase_su3"/>
</dbReference>
<proteinExistence type="inferred from homology"/>
<dbReference type="InterPro" id="IPR000298">
    <property type="entry name" value="Cyt_c_oxidase-like_su3"/>
</dbReference>
<evidence type="ECO:0000256" key="5">
    <source>
        <dbReference type="ARBA" id="ARBA00022448"/>
    </source>
</evidence>
<feature type="transmembrane region" description="Helical" evidence="18">
    <location>
        <begin position="176"/>
        <end position="196"/>
    </location>
</feature>
<keyword evidence="8" id="KW-0249">Electron transport</keyword>
<keyword evidence="9 18" id="KW-1133">Transmembrane helix</keyword>
<gene>
    <name evidence="20" type="primary">cyoC</name>
    <name evidence="20" type="ORF">Lwal_1543</name>
</gene>
<keyword evidence="5" id="KW-0813">Transport</keyword>
<comment type="caution">
    <text evidence="20">The sequence shown here is derived from an EMBL/GenBank/DDBJ whole genome shotgun (WGS) entry which is preliminary data.</text>
</comment>
<evidence type="ECO:0000256" key="12">
    <source>
        <dbReference type="ARBA" id="ARBA00025694"/>
    </source>
</evidence>
<evidence type="ECO:0000256" key="2">
    <source>
        <dbReference type="ARBA" id="ARBA00010581"/>
    </source>
</evidence>
<dbReference type="PANTHER" id="PTHR11403:SF2">
    <property type="entry name" value="CYTOCHROME BO(3) UBIQUINOL OXIDASE SUBUNIT 3"/>
    <property type="match status" value="1"/>
</dbReference>
<feature type="domain" description="Heme-copper oxidase subunit III family profile" evidence="19">
    <location>
        <begin position="1"/>
        <end position="197"/>
    </location>
</feature>
<evidence type="ECO:0000256" key="1">
    <source>
        <dbReference type="ARBA" id="ARBA00004651"/>
    </source>
</evidence>
<dbReference type="PATRIC" id="fig|66969.6.peg.1683"/>
<evidence type="ECO:0000256" key="14">
    <source>
        <dbReference type="ARBA" id="ARBA00031884"/>
    </source>
</evidence>
<evidence type="ECO:0000256" key="13">
    <source>
        <dbReference type="ARBA" id="ARBA00030072"/>
    </source>
</evidence>
<protein>
    <recommendedName>
        <fullName evidence="4">Cytochrome bo(3) ubiquinol oxidase subunit 3</fullName>
    </recommendedName>
    <alternativeName>
        <fullName evidence="15">Cytochrome o ubiquinol oxidase subunit 3</fullName>
    </alternativeName>
    <alternativeName>
        <fullName evidence="13">Oxidase bo(3) subunit 3</fullName>
    </alternativeName>
    <alternativeName>
        <fullName evidence="16">Ubiquinol oxidase polypeptide III</fullName>
    </alternativeName>
    <alternativeName>
        <fullName evidence="14">Ubiquinol oxidase subunit 3</fullName>
    </alternativeName>
</protein>
<evidence type="ECO:0000256" key="7">
    <source>
        <dbReference type="ARBA" id="ARBA00022692"/>
    </source>
</evidence>
<feature type="transmembrane region" description="Helical" evidence="18">
    <location>
        <begin position="64"/>
        <end position="85"/>
    </location>
</feature>
<dbReference type="Gene3D" id="1.20.120.80">
    <property type="entry name" value="Cytochrome c oxidase, subunit III, four-helix bundle"/>
    <property type="match status" value="1"/>
</dbReference>
<evidence type="ECO:0000256" key="18">
    <source>
        <dbReference type="SAM" id="Phobius"/>
    </source>
</evidence>
<evidence type="ECO:0000256" key="11">
    <source>
        <dbReference type="ARBA" id="ARBA00023136"/>
    </source>
</evidence>